<sequence length="265" mass="28319">MNPDIRQRIQFNQSEILKSEVLLTSSERIGLNLITGSNPFFARESDTGRILFWDGCRWVDVLSDPGFLGVNILRLASNVSDGETISIGGLTFQFDRAAAGVPAGRIGITSHSDDTPVNVSTSIVAAINSQNRSEVLAMKMSNNEILTINKDFESNPSFGSTMAGANNQWASPNSIVGEKPGTVQSGFVKRIPTAVEVALGKIRVVFDFPPTLLEIRVVLSAKPGVQVAWDGTVSVSGNILTLDNASGSTPFLATHTITLWVGKSA</sequence>
<dbReference type="EMBL" id="NPDU01000024">
    <property type="protein sequence ID" value="PJZ61930.1"/>
    <property type="molecule type" value="Genomic_DNA"/>
</dbReference>
<proteinExistence type="predicted"/>
<evidence type="ECO:0000313" key="4">
    <source>
        <dbReference type="Proteomes" id="UP000232188"/>
    </source>
</evidence>
<keyword evidence="3" id="KW-1185">Reference proteome</keyword>
<name>A0A2M9YJ40_9LEPT</name>
<comment type="caution">
    <text evidence="1">The sequence shown here is derived from an EMBL/GenBank/DDBJ whole genome shotgun (WGS) entry which is preliminary data.</text>
</comment>
<evidence type="ECO:0000313" key="1">
    <source>
        <dbReference type="EMBL" id="PJZ51561.1"/>
    </source>
</evidence>
<dbReference type="AlphaFoldDB" id="A0A2M9YJ40"/>
<dbReference type="EMBL" id="NPDV01000022">
    <property type="protein sequence ID" value="PJZ51561.1"/>
    <property type="molecule type" value="Genomic_DNA"/>
</dbReference>
<evidence type="ECO:0000313" key="3">
    <source>
        <dbReference type="Proteomes" id="UP000232149"/>
    </source>
</evidence>
<protein>
    <submittedName>
        <fullName evidence="1">Uncharacterized protein</fullName>
    </submittedName>
</protein>
<reference evidence="3 4" key="1">
    <citation type="submission" date="2017-07" db="EMBL/GenBank/DDBJ databases">
        <title>Leptospira spp. isolated from tropical soils.</title>
        <authorList>
            <person name="Thibeaux R."/>
            <person name="Iraola G."/>
            <person name="Ferres I."/>
            <person name="Bierque E."/>
            <person name="Girault D."/>
            <person name="Soupe-Gilbert M.-E."/>
            <person name="Picardeau M."/>
            <person name="Goarant C."/>
        </authorList>
    </citation>
    <scope>NUCLEOTIDE SEQUENCE [LARGE SCALE GENOMIC DNA]</scope>
    <source>
        <strain evidence="1 4">FH2-B-C1</strain>
        <strain evidence="2 3">FH2-B-D1</strain>
    </source>
</reference>
<gene>
    <name evidence="2" type="ORF">CH376_11050</name>
    <name evidence="1" type="ORF">CH380_19115</name>
</gene>
<accession>A0A2M9YJ40</accession>
<dbReference type="RefSeq" id="WP_100787356.1">
    <property type="nucleotide sequence ID" value="NZ_NPDU01000024.1"/>
</dbReference>
<organism evidence="1 4">
    <name type="scientific">Leptospira adleri</name>
    <dbReference type="NCBI Taxonomy" id="2023186"/>
    <lineage>
        <taxon>Bacteria</taxon>
        <taxon>Pseudomonadati</taxon>
        <taxon>Spirochaetota</taxon>
        <taxon>Spirochaetia</taxon>
        <taxon>Leptospirales</taxon>
        <taxon>Leptospiraceae</taxon>
        <taxon>Leptospira</taxon>
    </lineage>
</organism>
<dbReference type="Proteomes" id="UP000232149">
    <property type="component" value="Unassembled WGS sequence"/>
</dbReference>
<evidence type="ECO:0000313" key="2">
    <source>
        <dbReference type="EMBL" id="PJZ61930.1"/>
    </source>
</evidence>
<dbReference type="Proteomes" id="UP000232188">
    <property type="component" value="Unassembled WGS sequence"/>
</dbReference>